<gene>
    <name evidence="2" type="ORF">CWI37_2643p0010</name>
</gene>
<sequence>MPEENTKGNNFYNYDSPTNKIGRSPFRKQFKRINPIKMTLLKDKEEFLNRMRNEMEKFNLKEETSIISNSDDIIGTDILDNKSTFTECNVHSEEGDSKEFEDIKKNE</sequence>
<dbReference type="AlphaFoldDB" id="A0A4Q9KRX6"/>
<reference evidence="2 3" key="1">
    <citation type="submission" date="2017-12" db="EMBL/GenBank/DDBJ databases">
        <authorList>
            <person name="Pombert J.-F."/>
            <person name="Haag K.L."/>
            <person name="Ebert D."/>
        </authorList>
    </citation>
    <scope>NUCLEOTIDE SEQUENCE [LARGE SCALE GENOMIC DNA]</scope>
    <source>
        <strain evidence="2">FI-OER-3-3</strain>
    </source>
</reference>
<organism evidence="2 3">
    <name type="scientific">Hamiltosporidium tvaerminnensis</name>
    <dbReference type="NCBI Taxonomy" id="1176355"/>
    <lineage>
        <taxon>Eukaryota</taxon>
        <taxon>Fungi</taxon>
        <taxon>Fungi incertae sedis</taxon>
        <taxon>Microsporidia</taxon>
        <taxon>Dubosqiidae</taxon>
        <taxon>Hamiltosporidium</taxon>
    </lineage>
</organism>
<dbReference type="EMBL" id="PITJ01002643">
    <property type="protein sequence ID" value="TBT96910.1"/>
    <property type="molecule type" value="Genomic_DNA"/>
</dbReference>
<comment type="caution">
    <text evidence="2">The sequence shown here is derived from an EMBL/GenBank/DDBJ whole genome shotgun (WGS) entry which is preliminary data.</text>
</comment>
<feature type="compositionally biased region" description="Polar residues" evidence="1">
    <location>
        <begin position="7"/>
        <end position="21"/>
    </location>
</feature>
<dbReference type="VEuPathDB" id="MicrosporidiaDB:CWI37_2643p0010"/>
<proteinExistence type="predicted"/>
<name>A0A4Q9KRX6_9MICR</name>
<evidence type="ECO:0000313" key="3">
    <source>
        <dbReference type="Proteomes" id="UP000292362"/>
    </source>
</evidence>
<feature type="region of interest" description="Disordered" evidence="1">
    <location>
        <begin position="1"/>
        <end position="23"/>
    </location>
</feature>
<evidence type="ECO:0000256" key="1">
    <source>
        <dbReference type="SAM" id="MobiDB-lite"/>
    </source>
</evidence>
<dbReference type="Proteomes" id="UP000292362">
    <property type="component" value="Unassembled WGS sequence"/>
</dbReference>
<protein>
    <submittedName>
        <fullName evidence="2">Uncharacterized protein</fullName>
    </submittedName>
</protein>
<evidence type="ECO:0000313" key="2">
    <source>
        <dbReference type="EMBL" id="TBT96910.1"/>
    </source>
</evidence>
<accession>A0A4Q9KRX6</accession>